<comment type="caution">
    <text evidence="1">The sequence shown here is derived from an EMBL/GenBank/DDBJ whole genome shotgun (WGS) entry which is preliminary data.</text>
</comment>
<protein>
    <submittedName>
        <fullName evidence="1">[FeFe] hydrogenase H-cluster maturation GTPase HydF</fullName>
    </submittedName>
</protein>
<accession>A0AC61QKX8</accession>
<sequence length="403" mass="45242">MSSTPRGERLIITLLGNRNSGKSSLINALTNQEIAIVSEVPGTTTDPVAKRYELLPLGPVTFYDTAGLDDMGELGEKRIRAAYKVLFKTDMAIFVNDGSPFQENELKALQRLKEMKLPVLVIFNKSDLRKPHQNNIEFCQKNDLAWISVSAKTKENITLAKEKIIELAPSYFKEERPLVRDIVHSGDRVILVTPIDSSAPKGRLILPQVQVLRDLLDSGAVTTVVREFELNKALKALKSEPDLVITDSQVIQKVVNQLPPQVPLTTFSILFARYKGDLEALIKGCQKIDELKDGDRILIAEACSHHPQQDDIGRMKIPNWLKNYTQKDLNFDIAAGSDFPDNLEDYALIIHCGACMLNQKEMNNRIREAERRGVPITNYGLAISKLHGYFERTIAPLKIPFRA</sequence>
<organism evidence="1 2">
    <name type="scientific">Candidatus Syntrophosphaera thermopropionivorans</name>
    <dbReference type="NCBI Taxonomy" id="2593015"/>
    <lineage>
        <taxon>Bacteria</taxon>
        <taxon>Pseudomonadati</taxon>
        <taxon>Candidatus Cloacimonadota</taxon>
        <taxon>Candidatus Cloacimonadia</taxon>
        <taxon>Candidatus Cloacimonadales</taxon>
        <taxon>Candidatus Cloacimonadaceae</taxon>
        <taxon>Candidatus Syntrophosphaera</taxon>
    </lineage>
</organism>
<name>A0AC61QKX8_9BACT</name>
<keyword evidence="2" id="KW-1185">Reference proteome</keyword>
<evidence type="ECO:0000313" key="2">
    <source>
        <dbReference type="Proteomes" id="UP000294588"/>
    </source>
</evidence>
<proteinExistence type="predicted"/>
<reference evidence="1" key="1">
    <citation type="submission" date="2019-03" db="EMBL/GenBank/DDBJ databases">
        <title>Candidatus Syntrophosphaera thermopropionivorans: a novel player in syntrophic propionate oxidation during anaerobic digestion.</title>
        <authorList>
            <person name="Dyksma S."/>
        </authorList>
    </citation>
    <scope>NUCLEOTIDE SEQUENCE</scope>
    <source>
        <strain evidence="1">W5</strain>
    </source>
</reference>
<dbReference type="Proteomes" id="UP000294588">
    <property type="component" value="Unassembled WGS sequence"/>
</dbReference>
<gene>
    <name evidence="1" type="primary">hydF</name>
    <name evidence="1" type="ORF">E0946_00455</name>
</gene>
<evidence type="ECO:0000313" key="1">
    <source>
        <dbReference type="EMBL" id="TDF74589.1"/>
    </source>
</evidence>
<dbReference type="EMBL" id="SMOG01000001">
    <property type="protein sequence ID" value="TDF74589.1"/>
    <property type="molecule type" value="Genomic_DNA"/>
</dbReference>